<keyword evidence="3" id="KW-1185">Reference proteome</keyword>
<accession>A0A2U8VTS4</accession>
<dbReference type="EMBL" id="CP029551">
    <property type="protein sequence ID" value="AWN36672.1"/>
    <property type="molecule type" value="Genomic_DNA"/>
</dbReference>
<gene>
    <name evidence="2" type="ORF">DK427_13780</name>
</gene>
<dbReference type="OrthoDB" id="6064768at2"/>
<name>A0A2U8VTS4_9HYPH</name>
<dbReference type="Proteomes" id="UP000246058">
    <property type="component" value="Chromosome"/>
</dbReference>
<evidence type="ECO:0000256" key="1">
    <source>
        <dbReference type="SAM" id="MobiDB-lite"/>
    </source>
</evidence>
<feature type="compositionally biased region" description="Low complexity" evidence="1">
    <location>
        <begin position="105"/>
        <end position="130"/>
    </location>
</feature>
<dbReference type="KEGG" id="meti:DK427_13780"/>
<reference evidence="2 3" key="1">
    <citation type="submission" date="2018-05" db="EMBL/GenBank/DDBJ databases">
        <title>Complete Genome Sequence of Methylobacterium sp. 17Sr1-43.</title>
        <authorList>
            <person name="Srinivasan S."/>
        </authorList>
    </citation>
    <scope>NUCLEOTIDE SEQUENCE [LARGE SCALE GENOMIC DNA]</scope>
    <source>
        <strain evidence="2 3">17Sr1-43</strain>
    </source>
</reference>
<evidence type="ECO:0000313" key="3">
    <source>
        <dbReference type="Proteomes" id="UP000246058"/>
    </source>
</evidence>
<dbReference type="AlphaFoldDB" id="A0A2U8VTS4"/>
<sequence>MNQNWDHTYVTSSLGDAWGCYGRSAGGMRLVWHPGDRDVADCLARPDQMAGIRYGVTGVCHQMANRILYPANRILVSTARGYPWSRKLWRDYGLGPWPERTGCYSSEPTSSTAGGSSPPGGRRAASSRGSAVAQDDHLDPHLDWRRTAAEHGIPLTGPVIDRLAAADRELKDRQTRLIFRLDNHLIEPDTYLAELNAAVRDYLRTARSVLGGSAYTSIFGSDATDPGGLIDQDVFLASEAARSPATRPGGGAGGAMP</sequence>
<proteinExistence type="predicted"/>
<protein>
    <submittedName>
        <fullName evidence="2">Uncharacterized protein</fullName>
    </submittedName>
</protein>
<feature type="region of interest" description="Disordered" evidence="1">
    <location>
        <begin position="103"/>
        <end position="136"/>
    </location>
</feature>
<organism evidence="2 3">
    <name type="scientific">Methylobacterium radiodurans</name>
    <dbReference type="NCBI Taxonomy" id="2202828"/>
    <lineage>
        <taxon>Bacteria</taxon>
        <taxon>Pseudomonadati</taxon>
        <taxon>Pseudomonadota</taxon>
        <taxon>Alphaproteobacteria</taxon>
        <taxon>Hyphomicrobiales</taxon>
        <taxon>Methylobacteriaceae</taxon>
        <taxon>Methylobacterium</taxon>
    </lineage>
</organism>
<evidence type="ECO:0000313" key="2">
    <source>
        <dbReference type="EMBL" id="AWN36672.1"/>
    </source>
</evidence>